<dbReference type="NCBIfam" id="NF040982">
    <property type="entry name" value="ComGD"/>
    <property type="match status" value="1"/>
</dbReference>
<reference evidence="3 4" key="1">
    <citation type="submission" date="2018-11" db="EMBL/GenBank/DDBJ databases">
        <authorList>
            <person name="Stevens M.J."/>
            <person name="Cernela N."/>
            <person name="Spoerry Serrano N."/>
            <person name="Schmitt S."/>
            <person name="Schrenzel J."/>
            <person name="Stephan R."/>
        </authorList>
    </citation>
    <scope>NUCLEOTIDE SEQUENCE [LARGE SCALE GENOMIC DNA]</scope>
    <source>
        <strain evidence="3 4">PP422</strain>
    </source>
</reference>
<keyword evidence="2" id="KW-0178">Competence</keyword>
<evidence type="ECO:0000256" key="2">
    <source>
        <dbReference type="ARBA" id="ARBA00023287"/>
    </source>
</evidence>
<dbReference type="InterPro" id="IPR016785">
    <property type="entry name" value="ComGD"/>
</dbReference>
<dbReference type="GO" id="GO:0009986">
    <property type="term" value="C:cell surface"/>
    <property type="evidence" value="ECO:0007669"/>
    <property type="project" value="UniProtKB-SubCell"/>
</dbReference>
<dbReference type="NCBIfam" id="TIGR02532">
    <property type="entry name" value="IV_pilin_GFxxxE"/>
    <property type="match status" value="1"/>
</dbReference>
<comment type="subcellular location">
    <subcellularLocation>
        <location evidence="1">Cell surface</location>
    </subcellularLocation>
</comment>
<accession>A0A3R8RBG4</accession>
<gene>
    <name evidence="3" type="ORF">EI998_10160</name>
</gene>
<protein>
    <submittedName>
        <fullName evidence="3">Type II secretion system protein</fullName>
    </submittedName>
</protein>
<dbReference type="Proteomes" id="UP000274117">
    <property type="component" value="Unassembled WGS sequence"/>
</dbReference>
<dbReference type="EMBL" id="RSDO01000029">
    <property type="protein sequence ID" value="RRR50590.1"/>
    <property type="molecule type" value="Genomic_DNA"/>
</dbReference>
<evidence type="ECO:0000256" key="1">
    <source>
        <dbReference type="ARBA" id="ARBA00004241"/>
    </source>
</evidence>
<dbReference type="GO" id="GO:0030420">
    <property type="term" value="P:establishment of competence for transformation"/>
    <property type="evidence" value="ECO:0007669"/>
    <property type="project" value="UniProtKB-KW"/>
</dbReference>
<comment type="caution">
    <text evidence="3">The sequence shown here is derived from an EMBL/GenBank/DDBJ whole genome shotgun (WGS) entry which is preliminary data.</text>
</comment>
<evidence type="ECO:0000313" key="4">
    <source>
        <dbReference type="Proteomes" id="UP000274117"/>
    </source>
</evidence>
<sequence length="141" mass="15772">MRKPKPLIQITNKAFTLLESLLVLFIVSFLALALSGSVQSAFRSVQETVFFWEFEELYKDSQRLAVNSQQEIHLQLTDIQLSNGHQSVQVPASIDVLTEQAIVFDKKGGNSSLAKLSFGARGKTVSYQLYIGSGRYKKSEK</sequence>
<dbReference type="AlphaFoldDB" id="A0A3R8RBG4"/>
<organism evidence="3 4">
    <name type="scientific">Streptococcus suis</name>
    <dbReference type="NCBI Taxonomy" id="1307"/>
    <lineage>
        <taxon>Bacteria</taxon>
        <taxon>Bacillati</taxon>
        <taxon>Bacillota</taxon>
        <taxon>Bacilli</taxon>
        <taxon>Lactobacillales</taxon>
        <taxon>Streptococcaceae</taxon>
        <taxon>Streptococcus</taxon>
    </lineage>
</organism>
<reference evidence="3 4" key="2">
    <citation type="submission" date="2018-12" db="EMBL/GenBank/DDBJ databases">
        <title>Whole-genome sequences of fifteen clinical Streptococcus suis strains isolated from pigs between 2006 and 2018.</title>
        <authorList>
            <person name="Stevens M.J.A."/>
            <person name="Cernela N."/>
            <person name="Spoerry Serrano N."/>
            <person name="Schmitt S."/>
            <person name="Schrenzel J."/>
            <person name="Stephan R."/>
        </authorList>
    </citation>
    <scope>NUCLEOTIDE SEQUENCE [LARGE SCALE GENOMIC DNA]</scope>
    <source>
        <strain evidence="3 4">PP422</strain>
    </source>
</reference>
<evidence type="ECO:0000313" key="3">
    <source>
        <dbReference type="EMBL" id="RRR50590.1"/>
    </source>
</evidence>
<proteinExistence type="predicted"/>
<name>A0A3R8RBG4_STRSU</name>
<dbReference type="InterPro" id="IPR012902">
    <property type="entry name" value="N_methyl_site"/>
</dbReference>